<organism evidence="1 2">
    <name type="scientific">[Clostridium] asparagiforme DSM 15981</name>
    <dbReference type="NCBI Taxonomy" id="518636"/>
    <lineage>
        <taxon>Bacteria</taxon>
        <taxon>Bacillati</taxon>
        <taxon>Bacillota</taxon>
        <taxon>Clostridia</taxon>
        <taxon>Lachnospirales</taxon>
        <taxon>Lachnospiraceae</taxon>
        <taxon>Enterocloster</taxon>
    </lineage>
</organism>
<comment type="caution">
    <text evidence="1">The sequence shown here is derived from an EMBL/GenBank/DDBJ whole genome shotgun (WGS) entry which is preliminary data.</text>
</comment>
<sequence>MGDNPKPPLHPLNNHPLPLCTTFYHLYVHNSTDSGKWQGFLKKK</sequence>
<keyword evidence="2" id="KW-1185">Reference proteome</keyword>
<dbReference type="Proteomes" id="UP000004756">
    <property type="component" value="Unassembled WGS sequence"/>
</dbReference>
<evidence type="ECO:0000313" key="1">
    <source>
        <dbReference type="EMBL" id="EEG54242.1"/>
    </source>
</evidence>
<name>C0D351_9FIRM</name>
<evidence type="ECO:0000313" key="2">
    <source>
        <dbReference type="Proteomes" id="UP000004756"/>
    </source>
</evidence>
<dbReference type="EMBL" id="ACCJ01000288">
    <property type="protein sequence ID" value="EEG54242.1"/>
    <property type="molecule type" value="Genomic_DNA"/>
</dbReference>
<dbReference type="HOGENOM" id="CLU_3214258_0_0_9"/>
<reference evidence="1 2" key="2">
    <citation type="submission" date="2009-02" db="EMBL/GenBank/DDBJ databases">
        <title>Draft genome sequence of Clostridium asparagiforme (DSM 15981).</title>
        <authorList>
            <person name="Sudarsanam P."/>
            <person name="Ley R."/>
            <person name="Guruge J."/>
            <person name="Turnbaugh P.J."/>
            <person name="Mahowald M."/>
            <person name="Liep D."/>
            <person name="Gordon J."/>
        </authorList>
    </citation>
    <scope>NUCLEOTIDE SEQUENCE [LARGE SCALE GENOMIC DNA]</scope>
    <source>
        <strain evidence="1 2">DSM 15981</strain>
    </source>
</reference>
<reference evidence="1 2" key="1">
    <citation type="submission" date="2009-01" db="EMBL/GenBank/DDBJ databases">
        <authorList>
            <person name="Fulton L."/>
            <person name="Clifton S."/>
            <person name="Fulton B."/>
            <person name="Xu J."/>
            <person name="Minx P."/>
            <person name="Pepin K.H."/>
            <person name="Johnson M."/>
            <person name="Bhonagiri V."/>
            <person name="Nash W.E."/>
            <person name="Mardis E.R."/>
            <person name="Wilson R.K."/>
        </authorList>
    </citation>
    <scope>NUCLEOTIDE SEQUENCE [LARGE SCALE GENOMIC DNA]</scope>
    <source>
        <strain evidence="1 2">DSM 15981</strain>
    </source>
</reference>
<dbReference type="AlphaFoldDB" id="C0D351"/>
<proteinExistence type="predicted"/>
<protein>
    <submittedName>
        <fullName evidence="1">Uncharacterized protein</fullName>
    </submittedName>
</protein>
<accession>C0D351</accession>
<gene>
    <name evidence="1" type="ORF">CLOSTASPAR_03692</name>
</gene>